<comment type="caution">
    <text evidence="1">The sequence shown here is derived from an EMBL/GenBank/DDBJ whole genome shotgun (WGS) entry which is preliminary data.</text>
</comment>
<protein>
    <submittedName>
        <fullName evidence="1">Uncharacterized protein</fullName>
    </submittedName>
</protein>
<dbReference type="Gene3D" id="3.80.10.10">
    <property type="entry name" value="Ribonuclease Inhibitor"/>
    <property type="match status" value="1"/>
</dbReference>
<reference evidence="1 2" key="1">
    <citation type="submission" date="2016-05" db="EMBL/GenBank/DDBJ databases">
        <title>Nuclear genome of Blastocystis sp. subtype 1 NandII.</title>
        <authorList>
            <person name="Gentekaki E."/>
            <person name="Curtis B."/>
            <person name="Stairs C."/>
            <person name="Eme L."/>
            <person name="Herman E."/>
            <person name="Klimes V."/>
            <person name="Arias M.C."/>
            <person name="Elias M."/>
            <person name="Hilliou F."/>
            <person name="Klute M."/>
            <person name="Malik S.-B."/>
            <person name="Pightling A."/>
            <person name="Rachubinski R."/>
            <person name="Salas D."/>
            <person name="Schlacht A."/>
            <person name="Suga H."/>
            <person name="Archibald J."/>
            <person name="Ball S.G."/>
            <person name="Clark G."/>
            <person name="Dacks J."/>
            <person name="Van Der Giezen M."/>
            <person name="Tsaousis A."/>
            <person name="Roger A."/>
        </authorList>
    </citation>
    <scope>NUCLEOTIDE SEQUENCE [LARGE SCALE GENOMIC DNA]</scope>
    <source>
        <strain evidence="2">ATCC 50177 / NandII</strain>
    </source>
</reference>
<dbReference type="EMBL" id="LXWW01000058">
    <property type="protein sequence ID" value="OAO16815.1"/>
    <property type="molecule type" value="Genomic_DNA"/>
</dbReference>
<dbReference type="InterPro" id="IPR032675">
    <property type="entry name" value="LRR_dom_sf"/>
</dbReference>
<evidence type="ECO:0000313" key="2">
    <source>
        <dbReference type="Proteomes" id="UP000078348"/>
    </source>
</evidence>
<sequence length="354" mass="39274">MNAIETPNPKLAGLRLEELTLKLLSMTVSLFQLGVGKEGAVLHKGVICAGSVVLEVNEKRLVVVNVEKKTVLNVSDVLNNQPCGWGVLYDKEGEKKYEGFMIGEAYVCYGTRYYSDIQKVEYEGEWCEGKRWGRGVQYDRRGNTVFEGEWLNDEHEMEKKVVVSDDRPTVLHNRVEELCVPSESRFLADWKSLECSLMPRLRVLAIGSNCAFAGAVELVGADCLESVAIGDSVSTASKPFVVKDCPALKTLVVGNDSFSCCTSCVLQSLPMLESVQLGTMESDEKRGCFRSASLEIRDLPVLKMLMLGNGSFDCCSRVILEDLPELVSIDMGSYSCCFYDREWCSLLVMRSEGV</sequence>
<accession>A0A196SIF2</accession>
<dbReference type="AlphaFoldDB" id="A0A196SIF2"/>
<dbReference type="Gene3D" id="2.20.110.10">
    <property type="entry name" value="Histone H3 K4-specific methyltransferase SET7/9 N-terminal domain"/>
    <property type="match status" value="1"/>
</dbReference>
<evidence type="ECO:0000313" key="1">
    <source>
        <dbReference type="EMBL" id="OAO16815.1"/>
    </source>
</evidence>
<dbReference type="OrthoDB" id="270720at2759"/>
<dbReference type="Proteomes" id="UP000078348">
    <property type="component" value="Unassembled WGS sequence"/>
</dbReference>
<dbReference type="SUPFAM" id="SSF52047">
    <property type="entry name" value="RNI-like"/>
    <property type="match status" value="1"/>
</dbReference>
<name>A0A196SIF2_BLAHN</name>
<organism evidence="1 2">
    <name type="scientific">Blastocystis sp. subtype 1 (strain ATCC 50177 / NandII)</name>
    <dbReference type="NCBI Taxonomy" id="478820"/>
    <lineage>
        <taxon>Eukaryota</taxon>
        <taxon>Sar</taxon>
        <taxon>Stramenopiles</taxon>
        <taxon>Bigyra</taxon>
        <taxon>Opalozoa</taxon>
        <taxon>Opalinata</taxon>
        <taxon>Blastocystidae</taxon>
        <taxon>Blastocystis</taxon>
    </lineage>
</organism>
<proteinExistence type="predicted"/>
<gene>
    <name evidence="1" type="ORF">AV274_1439</name>
</gene>
<dbReference type="PANTHER" id="PTHR46511:SF1">
    <property type="entry name" value="MORN REPEAT-CONTAINING PROTEIN 3"/>
    <property type="match status" value="1"/>
</dbReference>
<dbReference type="PANTHER" id="PTHR46511">
    <property type="entry name" value="MORN REPEAT-CONTAINING PROTEIN 3"/>
    <property type="match status" value="1"/>
</dbReference>
<dbReference type="SUPFAM" id="SSF82185">
    <property type="entry name" value="Histone H3 K4-specific methyltransferase SET7/9 N-terminal domain"/>
    <property type="match status" value="1"/>
</dbReference>
<dbReference type="InterPro" id="IPR052472">
    <property type="entry name" value="MORN3"/>
</dbReference>
<keyword evidence="2" id="KW-1185">Reference proteome</keyword>